<sequence>MSKRNRITNAEEIKKQISDVKTEIVDGTFIFTNKLPLGEFAKKINVNPNELIKTFFMKGKFYTINRVLEEEEIAEVCIEKGLDFKKENNIDAGNFLNEVVFEDDPNLLVKRPPIITVMGHVDHGKTSLIDFIRKTKVVETESSGITQHTGAYQIVYKDNKITFIDTPGHKAFSEMRSRGAKITDIIILVVAADDGVMPQTIEAIQHAKTANVPMVVFVNKMDKPQKDIERIKRELLEADVTIEEYGGDTQMVFGSALTGQGIDDLFDAILLLANIMDLKANPNRYPMGTVIESKVDKGVGNVSTVIIENGTLYKSDFIVAGSCSGKVRSMKDTNGNNIESALPGTPVVISGLNSSPLAGDKFIGFEDEKYAKKLATQKAQIDKNNVLYERSQNINIDEGKKVFNIIIRSDVQGTAEAIKSTISTMENENAAIRVIAAQAGQVTSNDLLLAQASNATIISFNINVPTSIKQTAKELDVKVLYYDVIYKITEDIEKILDGEKPIVYEEKKIGSAHVIKTFFYSKVGTIAGCMMDEGVVKAHCKVKIFRNRKMIHAGLAETLKRELNDAKEVEKGKDFGLHVKKYNDIKEDDILEFFEDVPVAS</sequence>
<dbReference type="NCBIfam" id="TIGR00231">
    <property type="entry name" value="small_GTP"/>
    <property type="match status" value="1"/>
</dbReference>
<evidence type="ECO:0000256" key="9">
    <source>
        <dbReference type="RuleBase" id="RU000644"/>
    </source>
</evidence>
<dbReference type="PANTHER" id="PTHR43381:SF5">
    <property type="entry name" value="TR-TYPE G DOMAIN-CONTAINING PROTEIN"/>
    <property type="match status" value="1"/>
</dbReference>
<comment type="subcellular location">
    <subcellularLocation>
        <location evidence="8">Cytoplasm</location>
    </subcellularLocation>
</comment>
<dbReference type="EMBL" id="CP148067">
    <property type="protein sequence ID" value="WXL29087.1"/>
    <property type="molecule type" value="Genomic_DNA"/>
</dbReference>
<evidence type="ECO:0000256" key="7">
    <source>
        <dbReference type="ARBA" id="ARBA00025162"/>
    </source>
</evidence>
<dbReference type="SUPFAM" id="SSF52156">
    <property type="entry name" value="Initiation factor IF2/eIF5b, domain 3"/>
    <property type="match status" value="1"/>
</dbReference>
<dbReference type="NCBIfam" id="TIGR00487">
    <property type="entry name" value="IF-2"/>
    <property type="match status" value="1"/>
</dbReference>
<dbReference type="Pfam" id="PF22042">
    <property type="entry name" value="EF-G_D2"/>
    <property type="match status" value="1"/>
</dbReference>
<keyword evidence="3 8" id="KW-0396">Initiation factor</keyword>
<dbReference type="CDD" id="cd01887">
    <property type="entry name" value="IF2_eIF5B"/>
    <property type="match status" value="1"/>
</dbReference>
<dbReference type="SUPFAM" id="SSF52540">
    <property type="entry name" value="P-loop containing nucleoside triphosphate hydrolases"/>
    <property type="match status" value="1"/>
</dbReference>
<dbReference type="InterPro" id="IPR005225">
    <property type="entry name" value="Small_GTP-bd"/>
</dbReference>
<evidence type="ECO:0000256" key="6">
    <source>
        <dbReference type="ARBA" id="ARBA00023134"/>
    </source>
</evidence>
<proteinExistence type="inferred from homology"/>
<comment type="function">
    <text evidence="7 8 9">One of the essential components for the initiation of protein synthesis. Protects formylmethionyl-tRNA from spontaneous hydrolysis and promotes its binding to the 30S ribosomal subunits. Also involved in the hydrolysis of GTP during the formation of the 70S ribosomal complex.</text>
</comment>
<accession>A0ABZ2RQ28</accession>
<dbReference type="InterPro" id="IPR053905">
    <property type="entry name" value="EF-G-like_DII"/>
</dbReference>
<keyword evidence="4 8" id="KW-0547">Nucleotide-binding</keyword>
<name>A0ABZ2RQ28_9BACT</name>
<dbReference type="PANTHER" id="PTHR43381">
    <property type="entry name" value="TRANSLATION INITIATION FACTOR IF-2-RELATED"/>
    <property type="match status" value="1"/>
</dbReference>
<evidence type="ECO:0000256" key="5">
    <source>
        <dbReference type="ARBA" id="ARBA00022917"/>
    </source>
</evidence>
<evidence type="ECO:0000256" key="1">
    <source>
        <dbReference type="ARBA" id="ARBA00007733"/>
    </source>
</evidence>
<keyword evidence="5 8" id="KW-0648">Protein biosynthesis</keyword>
<dbReference type="InterPro" id="IPR000178">
    <property type="entry name" value="TF_IF2_bacterial-like"/>
</dbReference>
<dbReference type="SUPFAM" id="SSF50447">
    <property type="entry name" value="Translation proteins"/>
    <property type="match status" value="2"/>
</dbReference>
<evidence type="ECO:0000259" key="10">
    <source>
        <dbReference type="PROSITE" id="PS51722"/>
    </source>
</evidence>
<dbReference type="Pfam" id="PF11987">
    <property type="entry name" value="IF-2"/>
    <property type="match status" value="1"/>
</dbReference>
<dbReference type="Gene3D" id="3.40.50.10050">
    <property type="entry name" value="Translation initiation factor IF- 2, domain 3"/>
    <property type="match status" value="1"/>
</dbReference>
<feature type="binding site" evidence="8">
    <location>
        <begin position="165"/>
        <end position="169"/>
    </location>
    <ligand>
        <name>GTP</name>
        <dbReference type="ChEBI" id="CHEBI:37565"/>
    </ligand>
</feature>
<dbReference type="InterPro" id="IPR000795">
    <property type="entry name" value="T_Tr_GTP-bd_dom"/>
</dbReference>
<feature type="domain" description="Tr-type G" evidence="10">
    <location>
        <begin position="110"/>
        <end position="279"/>
    </location>
</feature>
<dbReference type="Pfam" id="PF04760">
    <property type="entry name" value="IF2_N"/>
    <property type="match status" value="1"/>
</dbReference>
<dbReference type="InterPro" id="IPR015760">
    <property type="entry name" value="TIF_IF2"/>
</dbReference>
<dbReference type="InterPro" id="IPR044145">
    <property type="entry name" value="IF2_II"/>
</dbReference>
<dbReference type="GO" id="GO:0003743">
    <property type="term" value="F:translation initiation factor activity"/>
    <property type="evidence" value="ECO:0007669"/>
    <property type="project" value="UniProtKB-KW"/>
</dbReference>
<dbReference type="HAMAP" id="MF_00100_B">
    <property type="entry name" value="IF_2_B"/>
    <property type="match status" value="1"/>
</dbReference>
<dbReference type="InterPro" id="IPR009000">
    <property type="entry name" value="Transl_B-barrel_sf"/>
</dbReference>
<dbReference type="CDD" id="cd03692">
    <property type="entry name" value="mtIF2_IVc"/>
    <property type="match status" value="1"/>
</dbReference>
<keyword evidence="12" id="KW-1185">Reference proteome</keyword>
<feature type="region of interest" description="G-domain" evidence="8">
    <location>
        <begin position="113"/>
        <end position="261"/>
    </location>
</feature>
<comment type="similarity">
    <text evidence="1 8 9">Belongs to the TRAFAC class translation factor GTPase superfamily. Classic translation factor GTPase family. IF-2 subfamily.</text>
</comment>
<keyword evidence="6 8" id="KW-0342">GTP-binding</keyword>
<dbReference type="InterPro" id="IPR027417">
    <property type="entry name" value="P-loop_NTPase"/>
</dbReference>
<dbReference type="Proteomes" id="UP001477443">
    <property type="component" value="Chromosome"/>
</dbReference>
<feature type="binding site" evidence="8">
    <location>
        <begin position="219"/>
        <end position="222"/>
    </location>
    <ligand>
        <name>GTP</name>
        <dbReference type="ChEBI" id="CHEBI:37565"/>
    </ligand>
</feature>
<evidence type="ECO:0000256" key="2">
    <source>
        <dbReference type="ARBA" id="ARBA00020675"/>
    </source>
</evidence>
<gene>
    <name evidence="8 11" type="primary">infB</name>
    <name evidence="11" type="ORF">WG617_00300</name>
</gene>
<evidence type="ECO:0000256" key="4">
    <source>
        <dbReference type="ARBA" id="ARBA00022741"/>
    </source>
</evidence>
<protein>
    <recommendedName>
        <fullName evidence="2 8">Translation initiation factor IF-2</fullName>
    </recommendedName>
</protein>
<reference evidence="11" key="1">
    <citation type="submission" date="2024-03" db="EMBL/GenBank/DDBJ databases">
        <title>Complete genome sequence of Mycoplasma felifaucium Z921 isolated from the trachea of a cheetah.</title>
        <authorList>
            <person name="Spergser J."/>
        </authorList>
    </citation>
    <scope>NUCLEOTIDE SEQUENCE [LARGE SCALE GENOMIC DNA]</scope>
    <source>
        <strain evidence="11">Z921</strain>
    </source>
</reference>
<feature type="binding site" evidence="8">
    <location>
        <begin position="119"/>
        <end position="126"/>
    </location>
    <ligand>
        <name>GTP</name>
        <dbReference type="ChEBI" id="CHEBI:37565"/>
    </ligand>
</feature>
<dbReference type="RefSeq" id="WP_338822685.1">
    <property type="nucleotide sequence ID" value="NZ_CP148067.1"/>
</dbReference>
<evidence type="ECO:0000256" key="3">
    <source>
        <dbReference type="ARBA" id="ARBA00022540"/>
    </source>
</evidence>
<dbReference type="Pfam" id="PF00009">
    <property type="entry name" value="GTP_EFTU"/>
    <property type="match status" value="1"/>
</dbReference>
<evidence type="ECO:0000256" key="8">
    <source>
        <dbReference type="HAMAP-Rule" id="MF_00100"/>
    </source>
</evidence>
<dbReference type="Gene3D" id="2.40.30.10">
    <property type="entry name" value="Translation factors"/>
    <property type="match status" value="2"/>
</dbReference>
<evidence type="ECO:0000313" key="12">
    <source>
        <dbReference type="Proteomes" id="UP001477443"/>
    </source>
</evidence>
<dbReference type="InterPro" id="IPR036925">
    <property type="entry name" value="TIF_IF2_dom3_sf"/>
</dbReference>
<dbReference type="InterPro" id="IPR006847">
    <property type="entry name" value="IF2_N"/>
</dbReference>
<dbReference type="Gene3D" id="3.40.50.300">
    <property type="entry name" value="P-loop containing nucleotide triphosphate hydrolases"/>
    <property type="match status" value="1"/>
</dbReference>
<dbReference type="CDD" id="cd03702">
    <property type="entry name" value="IF2_mtIF2_II"/>
    <property type="match status" value="1"/>
</dbReference>
<keyword evidence="8" id="KW-0963">Cytoplasm</keyword>
<dbReference type="PROSITE" id="PS51722">
    <property type="entry name" value="G_TR_2"/>
    <property type="match status" value="1"/>
</dbReference>
<evidence type="ECO:0000313" key="11">
    <source>
        <dbReference type="EMBL" id="WXL29087.1"/>
    </source>
</evidence>
<organism evidence="11 12">
    <name type="scientific">Mycoplasmopsis felifaucium</name>
    <dbReference type="NCBI Taxonomy" id="35768"/>
    <lineage>
        <taxon>Bacteria</taxon>
        <taxon>Bacillati</taxon>
        <taxon>Mycoplasmatota</taxon>
        <taxon>Mycoplasmoidales</taxon>
        <taxon>Metamycoplasmataceae</taxon>
        <taxon>Mycoplasmopsis</taxon>
    </lineage>
</organism>
<dbReference type="InterPro" id="IPR023115">
    <property type="entry name" value="TIF_IF2_dom3"/>
</dbReference>